<dbReference type="Proteomes" id="UP000305067">
    <property type="component" value="Unassembled WGS sequence"/>
</dbReference>
<dbReference type="PANTHER" id="PTHR13710:SF105">
    <property type="entry name" value="ATP-DEPENDENT DNA HELICASE Q1"/>
    <property type="match status" value="1"/>
</dbReference>
<dbReference type="SUPFAM" id="SSF52540">
    <property type="entry name" value="P-loop containing nucleoside triphosphate hydrolases"/>
    <property type="match status" value="1"/>
</dbReference>
<evidence type="ECO:0000313" key="8">
    <source>
        <dbReference type="Proteomes" id="UP000305067"/>
    </source>
</evidence>
<keyword evidence="2" id="KW-0238">DNA-binding</keyword>
<dbReference type="AlphaFoldDB" id="A0A5C3QX66"/>
<dbReference type="GO" id="GO:0006310">
    <property type="term" value="P:DNA recombination"/>
    <property type="evidence" value="ECO:0007669"/>
    <property type="project" value="TreeGrafter"/>
</dbReference>
<keyword evidence="3" id="KW-0413">Isomerase</keyword>
<evidence type="ECO:0000256" key="4">
    <source>
        <dbReference type="ARBA" id="ARBA00034617"/>
    </source>
</evidence>
<feature type="compositionally biased region" description="Polar residues" evidence="6">
    <location>
        <begin position="258"/>
        <end position="278"/>
    </location>
</feature>
<feature type="compositionally biased region" description="Basic and acidic residues" evidence="6">
    <location>
        <begin position="454"/>
        <end position="463"/>
    </location>
</feature>
<dbReference type="GO" id="GO:0005737">
    <property type="term" value="C:cytoplasm"/>
    <property type="evidence" value="ECO:0007669"/>
    <property type="project" value="TreeGrafter"/>
</dbReference>
<dbReference type="EMBL" id="ML178815">
    <property type="protein sequence ID" value="TFL06586.1"/>
    <property type="molecule type" value="Genomic_DNA"/>
</dbReference>
<gene>
    <name evidence="7" type="ORF">BDV98DRAFT_588838</name>
</gene>
<feature type="region of interest" description="Disordered" evidence="6">
    <location>
        <begin position="454"/>
        <end position="498"/>
    </location>
</feature>
<sequence>MLSPEMLEDRRSAPLLKDQDFVKRIWGFGVDEVHLLVTWGVSFRQEFSNLGFWRAKLPSRMVLLAMTATLRKGKHFASVHKTLGMLTERTVYCIALLDVPKSGSSSALQALAVTANAYNTETLELLRGPSKQVKVTIATDKMSVGVDISDFEVVIITDPQTSEEVVQKGGCVGRDASQVRNPKVIAYIPPKRMEEAVAVAAASQENKRGEPTPKKPRTKGQSTGNGRESPLDDGLAKLTVAKCKHDKITEQFGHEDASNPQSPTTSTPAMDTHSASQPTLSLPSACLCSGCSPEPPPPIPEKQKRKQHYVPVHEQVTKELKVHATAQLILYRQRLWDSVLLTNKLQYIMLGKDKFFLDDTILAIVDALAMTLTKAKIEEAVRPYPTISSFPPPTSDVSTSSSPLLQHTFDIAISKILDPFIGDIFSHQDPCERWILVQYIGILYDQLDNQRAEHHQRQKEARKGSKVTKGKTPEDSSKDEESEEVLDSEWKDNDELPYDEVRSAIESAHAAASAANPAPSPRPLMILISQRYSLHHPLLQI</sequence>
<comment type="similarity">
    <text evidence="1">Belongs to the helicase family. RecQ subfamily.</text>
</comment>
<dbReference type="GO" id="GO:0043138">
    <property type="term" value="F:3'-5' DNA helicase activity"/>
    <property type="evidence" value="ECO:0007669"/>
    <property type="project" value="UniProtKB-EC"/>
</dbReference>
<dbReference type="PANTHER" id="PTHR13710">
    <property type="entry name" value="DNA HELICASE RECQ FAMILY MEMBER"/>
    <property type="match status" value="1"/>
</dbReference>
<name>A0A5C3QX66_9AGAR</name>
<reference evidence="7 8" key="1">
    <citation type="journal article" date="2019" name="Nat. Ecol. Evol.">
        <title>Megaphylogeny resolves global patterns of mushroom evolution.</title>
        <authorList>
            <person name="Varga T."/>
            <person name="Krizsan K."/>
            <person name="Foldi C."/>
            <person name="Dima B."/>
            <person name="Sanchez-Garcia M."/>
            <person name="Sanchez-Ramirez S."/>
            <person name="Szollosi G.J."/>
            <person name="Szarkandi J.G."/>
            <person name="Papp V."/>
            <person name="Albert L."/>
            <person name="Andreopoulos W."/>
            <person name="Angelini C."/>
            <person name="Antonin V."/>
            <person name="Barry K.W."/>
            <person name="Bougher N.L."/>
            <person name="Buchanan P."/>
            <person name="Buyck B."/>
            <person name="Bense V."/>
            <person name="Catcheside P."/>
            <person name="Chovatia M."/>
            <person name="Cooper J."/>
            <person name="Damon W."/>
            <person name="Desjardin D."/>
            <person name="Finy P."/>
            <person name="Geml J."/>
            <person name="Haridas S."/>
            <person name="Hughes K."/>
            <person name="Justo A."/>
            <person name="Karasinski D."/>
            <person name="Kautmanova I."/>
            <person name="Kiss B."/>
            <person name="Kocsube S."/>
            <person name="Kotiranta H."/>
            <person name="LaButti K.M."/>
            <person name="Lechner B.E."/>
            <person name="Liimatainen K."/>
            <person name="Lipzen A."/>
            <person name="Lukacs Z."/>
            <person name="Mihaltcheva S."/>
            <person name="Morgado L.N."/>
            <person name="Niskanen T."/>
            <person name="Noordeloos M.E."/>
            <person name="Ohm R.A."/>
            <person name="Ortiz-Santana B."/>
            <person name="Ovrebo C."/>
            <person name="Racz N."/>
            <person name="Riley R."/>
            <person name="Savchenko A."/>
            <person name="Shiryaev A."/>
            <person name="Soop K."/>
            <person name="Spirin V."/>
            <person name="Szebenyi C."/>
            <person name="Tomsovsky M."/>
            <person name="Tulloss R.E."/>
            <person name="Uehling J."/>
            <person name="Grigoriev I.V."/>
            <person name="Vagvolgyi C."/>
            <person name="Papp T."/>
            <person name="Martin F.M."/>
            <person name="Miettinen O."/>
            <person name="Hibbett D.S."/>
            <person name="Nagy L.G."/>
        </authorList>
    </citation>
    <scope>NUCLEOTIDE SEQUENCE [LARGE SCALE GENOMIC DNA]</scope>
    <source>
        <strain evidence="7 8">CBS 309.79</strain>
    </source>
</reference>
<evidence type="ECO:0000256" key="3">
    <source>
        <dbReference type="ARBA" id="ARBA00023235"/>
    </source>
</evidence>
<keyword evidence="8" id="KW-1185">Reference proteome</keyword>
<evidence type="ECO:0000256" key="6">
    <source>
        <dbReference type="SAM" id="MobiDB-lite"/>
    </source>
</evidence>
<dbReference type="InterPro" id="IPR027417">
    <property type="entry name" value="P-loop_NTPase"/>
</dbReference>
<dbReference type="Gene3D" id="3.40.50.300">
    <property type="entry name" value="P-loop containing nucleotide triphosphate hydrolases"/>
    <property type="match status" value="2"/>
</dbReference>
<dbReference type="EC" id="5.6.2.4" evidence="5"/>
<dbReference type="OrthoDB" id="3269685at2759"/>
<feature type="compositionally biased region" description="Basic and acidic residues" evidence="6">
    <location>
        <begin position="488"/>
        <end position="498"/>
    </location>
</feature>
<feature type="compositionally biased region" description="Acidic residues" evidence="6">
    <location>
        <begin position="477"/>
        <end position="487"/>
    </location>
</feature>
<evidence type="ECO:0000256" key="1">
    <source>
        <dbReference type="ARBA" id="ARBA00005446"/>
    </source>
</evidence>
<evidence type="ECO:0000313" key="7">
    <source>
        <dbReference type="EMBL" id="TFL06586.1"/>
    </source>
</evidence>
<comment type="catalytic activity">
    <reaction evidence="4">
        <text>Couples ATP hydrolysis with the unwinding of duplex DNA by translocating in the 3'-5' direction.</text>
        <dbReference type="EC" id="5.6.2.4"/>
    </reaction>
</comment>
<evidence type="ECO:0000256" key="2">
    <source>
        <dbReference type="ARBA" id="ARBA00023125"/>
    </source>
</evidence>
<feature type="region of interest" description="Disordered" evidence="6">
    <location>
        <begin position="250"/>
        <end position="278"/>
    </location>
</feature>
<organism evidence="7 8">
    <name type="scientific">Pterulicium gracile</name>
    <dbReference type="NCBI Taxonomy" id="1884261"/>
    <lineage>
        <taxon>Eukaryota</taxon>
        <taxon>Fungi</taxon>
        <taxon>Dikarya</taxon>
        <taxon>Basidiomycota</taxon>
        <taxon>Agaricomycotina</taxon>
        <taxon>Agaricomycetes</taxon>
        <taxon>Agaricomycetidae</taxon>
        <taxon>Agaricales</taxon>
        <taxon>Pleurotineae</taxon>
        <taxon>Pterulaceae</taxon>
        <taxon>Pterulicium</taxon>
    </lineage>
</organism>
<dbReference type="GO" id="GO:0006281">
    <property type="term" value="P:DNA repair"/>
    <property type="evidence" value="ECO:0007669"/>
    <property type="project" value="TreeGrafter"/>
</dbReference>
<feature type="region of interest" description="Disordered" evidence="6">
    <location>
        <begin position="198"/>
        <end position="234"/>
    </location>
</feature>
<dbReference type="GO" id="GO:0003677">
    <property type="term" value="F:DNA binding"/>
    <property type="evidence" value="ECO:0007669"/>
    <property type="project" value="UniProtKB-KW"/>
</dbReference>
<dbReference type="GO" id="GO:0009378">
    <property type="term" value="F:four-way junction helicase activity"/>
    <property type="evidence" value="ECO:0007669"/>
    <property type="project" value="TreeGrafter"/>
</dbReference>
<proteinExistence type="inferred from homology"/>
<accession>A0A5C3QX66</accession>
<protein>
    <recommendedName>
        <fullName evidence="5">DNA 3'-5' helicase</fullName>
        <ecNumber evidence="5">5.6.2.4</ecNumber>
    </recommendedName>
</protein>
<dbReference type="GO" id="GO:0005694">
    <property type="term" value="C:chromosome"/>
    <property type="evidence" value="ECO:0007669"/>
    <property type="project" value="TreeGrafter"/>
</dbReference>
<evidence type="ECO:0000256" key="5">
    <source>
        <dbReference type="ARBA" id="ARBA00034808"/>
    </source>
</evidence>